<reference evidence="5 6" key="1">
    <citation type="journal article" date="2011" name="Proc. Natl. Acad. Sci. U.S.A.">
        <title>Niche of harmful alga Aureococcus anophagefferens revealed through ecogenomics.</title>
        <authorList>
            <person name="Gobler C.J."/>
            <person name="Berry D.L."/>
            <person name="Dyhrman S.T."/>
            <person name="Wilhelm S.W."/>
            <person name="Salamov A."/>
            <person name="Lobanov A.V."/>
            <person name="Zhang Y."/>
            <person name="Collier J.L."/>
            <person name="Wurch L.L."/>
            <person name="Kustka A.B."/>
            <person name="Dill B.D."/>
            <person name="Shah M."/>
            <person name="VerBerkmoes N.C."/>
            <person name="Kuo A."/>
            <person name="Terry A."/>
            <person name="Pangilinan J."/>
            <person name="Lindquist E.A."/>
            <person name="Lucas S."/>
            <person name="Paulsen I.T."/>
            <person name="Hattenrath-Lehmann T.K."/>
            <person name="Talmage S.C."/>
            <person name="Walker E.A."/>
            <person name="Koch F."/>
            <person name="Burson A.M."/>
            <person name="Marcoval M.A."/>
            <person name="Tang Y.Z."/>
            <person name="Lecleir G.R."/>
            <person name="Coyne K.J."/>
            <person name="Berg G.M."/>
            <person name="Bertrand E.M."/>
            <person name="Saito M.A."/>
            <person name="Gladyshev V.N."/>
            <person name="Grigoriev I.V."/>
        </authorList>
    </citation>
    <scope>NUCLEOTIDE SEQUENCE [LARGE SCALE GENOMIC DNA]</scope>
    <source>
        <strain evidence="6">CCMP 1984</strain>
    </source>
</reference>
<dbReference type="SMART" id="SM00191">
    <property type="entry name" value="Int_alpha"/>
    <property type="match status" value="7"/>
</dbReference>
<gene>
    <name evidence="5" type="ORF">AURANDRAFT_71308</name>
</gene>
<name>F0Y584_AURAN</name>
<evidence type="ECO:0008006" key="7">
    <source>
        <dbReference type="Google" id="ProtNLM"/>
    </source>
</evidence>
<dbReference type="Proteomes" id="UP000002729">
    <property type="component" value="Unassembled WGS sequence"/>
</dbReference>
<evidence type="ECO:0000256" key="2">
    <source>
        <dbReference type="ARBA" id="ARBA00022737"/>
    </source>
</evidence>
<evidence type="ECO:0000256" key="4">
    <source>
        <dbReference type="SAM" id="SignalP"/>
    </source>
</evidence>
<dbReference type="Gene3D" id="2.130.10.130">
    <property type="entry name" value="Integrin alpha, N-terminal"/>
    <property type="match status" value="3"/>
</dbReference>
<dbReference type="PANTHER" id="PTHR36220:SF1">
    <property type="entry name" value="GAMMA TUBULIN COMPLEX COMPONENT C-TERMINAL DOMAIN-CONTAINING PROTEIN"/>
    <property type="match status" value="1"/>
</dbReference>
<dbReference type="PANTHER" id="PTHR36220">
    <property type="entry name" value="UNNAMED PRODUCT"/>
    <property type="match status" value="1"/>
</dbReference>
<evidence type="ECO:0000256" key="1">
    <source>
        <dbReference type="ARBA" id="ARBA00022729"/>
    </source>
</evidence>
<feature type="signal peptide" evidence="4">
    <location>
        <begin position="1"/>
        <end position="22"/>
    </location>
</feature>
<keyword evidence="1 4" id="KW-0732">Signal</keyword>
<dbReference type="InterPro" id="IPR013519">
    <property type="entry name" value="Int_alpha_beta-p"/>
</dbReference>
<dbReference type="RefSeq" id="XP_009035520.1">
    <property type="nucleotide sequence ID" value="XM_009037272.1"/>
</dbReference>
<protein>
    <recommendedName>
        <fullName evidence="7">Exonuclease 1</fullName>
    </recommendedName>
</protein>
<evidence type="ECO:0000313" key="5">
    <source>
        <dbReference type="EMBL" id="EGB09453.1"/>
    </source>
</evidence>
<keyword evidence="3" id="KW-0325">Glycoprotein</keyword>
<dbReference type="Pfam" id="PF14312">
    <property type="entry name" value="FG-GAP_2"/>
    <property type="match status" value="7"/>
</dbReference>
<dbReference type="InterPro" id="IPR028994">
    <property type="entry name" value="Integrin_alpha_N"/>
</dbReference>
<keyword evidence="2" id="KW-0677">Repeat</keyword>
<dbReference type="OrthoDB" id="188207at2759"/>
<dbReference type="eggNOG" id="ENOG502SAF2">
    <property type="taxonomic scope" value="Eukaryota"/>
</dbReference>
<proteinExistence type="predicted"/>
<evidence type="ECO:0000256" key="3">
    <source>
        <dbReference type="ARBA" id="ARBA00023180"/>
    </source>
</evidence>
<dbReference type="KEGG" id="aaf:AURANDRAFT_71308"/>
<organism evidence="6">
    <name type="scientific">Aureococcus anophagefferens</name>
    <name type="common">Harmful bloom alga</name>
    <dbReference type="NCBI Taxonomy" id="44056"/>
    <lineage>
        <taxon>Eukaryota</taxon>
        <taxon>Sar</taxon>
        <taxon>Stramenopiles</taxon>
        <taxon>Ochrophyta</taxon>
        <taxon>Pelagophyceae</taxon>
        <taxon>Pelagomonadales</taxon>
        <taxon>Pelagomonadaceae</taxon>
        <taxon>Aureococcus</taxon>
    </lineage>
</organism>
<evidence type="ECO:0000313" key="6">
    <source>
        <dbReference type="Proteomes" id="UP000002729"/>
    </source>
</evidence>
<dbReference type="InterPro" id="IPR013517">
    <property type="entry name" value="FG-GAP"/>
</dbReference>
<dbReference type="EMBL" id="GL833125">
    <property type="protein sequence ID" value="EGB09453.1"/>
    <property type="molecule type" value="Genomic_DNA"/>
</dbReference>
<dbReference type="InParanoid" id="F0Y584"/>
<feature type="chain" id="PRO_5003264386" description="Exonuclease 1" evidence="4">
    <location>
        <begin position="23"/>
        <end position="1440"/>
    </location>
</feature>
<sequence>MRAWQSIVILFLLGSLAPKASGQQLAKLLASDAAAEDYFGYSVAISGDLVVVGAYRDDDAGSKTGSAYVFRTTNDGGSWTQTAKLVASDAAKDNYFGKSVAISGDLVVVGADGNNEDVGSAYVFRTRNGGASWSQTAKLLASDAAKDDVFGESVAISGDLVVVGAYGNNDAGSSSGSAYVFRTRNSGASWTQTAKLLASDAAAEDYFGYSVAISGDLVVVGAYRDDDAGSKTGSAYVFRTTNDGGSWTQTAKLVASDAAKDNYFGKSVAISGDLVVVGADGNNEDVGSAYVFRTRNGGASWSQTAKLLASDAAKDDVFGESVAISGDLVVVGAYGNDDAGSSSGSAYVFRTRNSGASWTQTAKLVASDAAAKDNFGYSVAISGDLVVVGAYEDDDAGSSSGSAYVLPADGSAVTPRPTLRPTRGGTSGGGTDTLVVVAAAVAGALVAVLACLCIKRRHGAPPERNVPFAPAWMAPGDGLETHSVEELKAMANTRGVSLAGRFNATMPLHILTAIALLSAAHQGIKVAASSSNLGAPSSKTAATPKKRFLRSSASAQDLVKSKEPVQLDKVAHAQESLVALSGDSSSSDVEGAASLKDRFLRVSAQDLLAVKESVQLDDVAHGQESLVALSGDSPSSDVEAAASLKGRFLRSSTQDILASRHPFMHSNWYNTDEKQAERVVVCDFAAVAYHVLSKVETDASKLLGGQYAVMARETRAFVERFERVGAALVFVVGRTATHADHLKHGHAAHTLASKAIHEARAVELVAAGRADEAAAHSKKALAPMKNGAVVDALLDLAAEGRVEVLFGDDEDDPGVAYEAAARHGWVLSGDTDMVAYRYEAVGSIQGVIFLKDLDWTTAGLTFLHTTPALVAAALGLVRDGVGRGELMPLVATLLGNDYVDDIELATVHDHALHNALLKQQERWHALDPAVHREAMRELPGNVRRPCLLGHRCKNTDCPYDHSRSLRFFCNANVNDDNNIGPNYCTRPYTCRWRHRGDAGRVPVWCAQVPGPAVADAAAAADAVARPVLLRGEPTGATTRWVADVRAARDVVANLRHVGAEASVERQFSWAIIRGVADAVAGHAYHIDDESAVLDAVCGAGTDLADKVRTAVAAYEPRRADLRVADAPYAVGDGVAARYAYHQMLSPLRDRHLGDHFDAFAHFPRRLGDLKLGLVHGAGAAGVCWLMQADGSIALVERRASSPEALPDLAQLLASDAARRDGVLALLGASDLGDLPAPLLWPLATLRFWLAAGGEAMPGVEPPPTLGPRQIRAIVEATTQRCLEARLGCDAREPDRWAPPLVGALAEPAFRALMAWVRALEGVRGLLAIGATGDRPELPAAVFDGELLLAIWNAHAGGGATPTSAWERYDELAARAAGAAPLVDALVARVTEGLAVDAMPQVAFQARSVSETVDSWEDEGDDAPTLPVDANAAWDAVVGGV</sequence>
<dbReference type="SUPFAM" id="SSF110296">
    <property type="entry name" value="Oligoxyloglucan reducing end-specific cellobiohydrolase"/>
    <property type="match status" value="1"/>
</dbReference>
<accession>F0Y584</accession>
<keyword evidence="6" id="KW-1185">Reference proteome</keyword>
<dbReference type="GeneID" id="20228159"/>
<dbReference type="CDD" id="cd15482">
    <property type="entry name" value="Sialidase_non-viral"/>
    <property type="match status" value="1"/>
</dbReference>